<sequence>MRWTFLLLLSVHWTFAQSVDMELRIFAEDSENEVSILADNQELFPISVSLQLRVVNAKLPEDMEEFYVIPPKTRALKLTSITKPHNQTWSYQLSYNYAIGNAKAVHNDDHTYRLPFLKGKSYRLSQGYNGATTHRGSNALDFTMPEGDTITAARPGVVVRIKEDSRRGCPSSECADYSNYVTLLHDDGTLADYVHLKYRGVLVSLGDTVLEGQPIALAGATGWASGSHLHFVVYTTGKSPYITIPVRFEVAEGKVQSLQEGELYTAFKHPF</sequence>
<dbReference type="Proteomes" id="UP000658258">
    <property type="component" value="Unassembled WGS sequence"/>
</dbReference>
<dbReference type="CDD" id="cd12797">
    <property type="entry name" value="M23_peptidase"/>
    <property type="match status" value="1"/>
</dbReference>
<dbReference type="InterPro" id="IPR011055">
    <property type="entry name" value="Dup_hybrid_motif"/>
</dbReference>
<protein>
    <recommendedName>
        <fullName evidence="1">M23ase beta-sheet core domain-containing protein</fullName>
    </recommendedName>
</protein>
<dbReference type="PANTHER" id="PTHR21666">
    <property type="entry name" value="PEPTIDASE-RELATED"/>
    <property type="match status" value="1"/>
</dbReference>
<keyword evidence="3" id="KW-1185">Reference proteome</keyword>
<reference evidence="3" key="1">
    <citation type="journal article" date="2019" name="Int. J. Syst. Evol. Microbiol.">
        <title>The Global Catalogue of Microorganisms (GCM) 10K type strain sequencing project: providing services to taxonomists for standard genome sequencing and annotation.</title>
        <authorList>
            <consortium name="The Broad Institute Genomics Platform"/>
            <consortium name="The Broad Institute Genome Sequencing Center for Infectious Disease"/>
            <person name="Wu L."/>
            <person name="Ma J."/>
        </authorList>
    </citation>
    <scope>NUCLEOTIDE SEQUENCE [LARGE SCALE GENOMIC DNA]</scope>
    <source>
        <strain evidence="3">CGMCC 1.15111</strain>
    </source>
</reference>
<dbReference type="Gene3D" id="2.70.70.10">
    <property type="entry name" value="Glucose Permease (Domain IIA)"/>
    <property type="match status" value="1"/>
</dbReference>
<proteinExistence type="predicted"/>
<comment type="caution">
    <text evidence="2">The sequence shown here is derived from an EMBL/GenBank/DDBJ whole genome shotgun (WGS) entry which is preliminary data.</text>
</comment>
<dbReference type="InterPro" id="IPR050570">
    <property type="entry name" value="Cell_wall_metabolism_enzyme"/>
</dbReference>
<accession>A0ABQ3I853</accession>
<dbReference type="PANTHER" id="PTHR21666:SF270">
    <property type="entry name" value="MUREIN HYDROLASE ACTIVATOR ENVC"/>
    <property type="match status" value="1"/>
</dbReference>
<evidence type="ECO:0000259" key="1">
    <source>
        <dbReference type="Pfam" id="PF01551"/>
    </source>
</evidence>
<dbReference type="EMBL" id="BNAG01000002">
    <property type="protein sequence ID" value="GHE62097.1"/>
    <property type="molecule type" value="Genomic_DNA"/>
</dbReference>
<evidence type="ECO:0000313" key="2">
    <source>
        <dbReference type="EMBL" id="GHE62097.1"/>
    </source>
</evidence>
<feature type="domain" description="M23ase beta-sheet core" evidence="1">
    <location>
        <begin position="137"/>
        <end position="238"/>
    </location>
</feature>
<evidence type="ECO:0000313" key="3">
    <source>
        <dbReference type="Proteomes" id="UP000658258"/>
    </source>
</evidence>
<dbReference type="Pfam" id="PF01551">
    <property type="entry name" value="Peptidase_M23"/>
    <property type="match status" value="1"/>
</dbReference>
<name>A0ABQ3I853_9BACT</name>
<dbReference type="SUPFAM" id="SSF51261">
    <property type="entry name" value="Duplicated hybrid motif"/>
    <property type="match status" value="1"/>
</dbReference>
<dbReference type="InterPro" id="IPR016047">
    <property type="entry name" value="M23ase_b-sheet_dom"/>
</dbReference>
<gene>
    <name evidence="2" type="ORF">GCM10011340_16570</name>
</gene>
<organism evidence="2 3">
    <name type="scientific">Roseivirga thermotolerans</name>
    <dbReference type="NCBI Taxonomy" id="1758176"/>
    <lineage>
        <taxon>Bacteria</taxon>
        <taxon>Pseudomonadati</taxon>
        <taxon>Bacteroidota</taxon>
        <taxon>Cytophagia</taxon>
        <taxon>Cytophagales</taxon>
        <taxon>Roseivirgaceae</taxon>
        <taxon>Roseivirga</taxon>
    </lineage>
</organism>